<dbReference type="GO" id="GO:0022857">
    <property type="term" value="F:transmembrane transporter activity"/>
    <property type="evidence" value="ECO:0007669"/>
    <property type="project" value="InterPro"/>
</dbReference>
<keyword evidence="6" id="KW-1133">Transmembrane helix</keyword>
<dbReference type="RefSeq" id="WP_112279591.1">
    <property type="nucleotide sequence ID" value="NZ_MASW01000001.1"/>
</dbReference>
<comment type="caution">
    <text evidence="8">The sequence shown here is derived from an EMBL/GenBank/DDBJ whole genome shotgun (WGS) entry which is preliminary data.</text>
</comment>
<reference evidence="8 9" key="1">
    <citation type="submission" date="2016-07" db="EMBL/GenBank/DDBJ databases">
        <title>Draft genome sequence of Prauserella muralis DSM 45305, isolated from a mould-covered wall in an indoor environment.</title>
        <authorList>
            <person name="Ruckert C."/>
            <person name="Albersmeier A."/>
            <person name="Jiang C.-L."/>
            <person name="Jiang Y."/>
            <person name="Kalinowski J."/>
            <person name="Schneider O."/>
            <person name="Winkler A."/>
            <person name="Zotchev S.B."/>
        </authorList>
    </citation>
    <scope>NUCLEOTIDE SEQUENCE [LARGE SCALE GENOMIC DNA]</scope>
    <source>
        <strain evidence="8 9">DSM 45305</strain>
    </source>
</reference>
<dbReference type="SUPFAM" id="SSF81345">
    <property type="entry name" value="ABC transporter involved in vitamin B12 uptake, BtuC"/>
    <property type="match status" value="1"/>
</dbReference>
<dbReference type="OrthoDB" id="4455417at2"/>
<organism evidence="8 9">
    <name type="scientific">Prauserella muralis</name>
    <dbReference type="NCBI Taxonomy" id="588067"/>
    <lineage>
        <taxon>Bacteria</taxon>
        <taxon>Bacillati</taxon>
        <taxon>Actinomycetota</taxon>
        <taxon>Actinomycetes</taxon>
        <taxon>Pseudonocardiales</taxon>
        <taxon>Pseudonocardiaceae</taxon>
        <taxon>Prauserella</taxon>
    </lineage>
</organism>
<evidence type="ECO:0000256" key="6">
    <source>
        <dbReference type="ARBA" id="ARBA00022989"/>
    </source>
</evidence>
<dbReference type="AlphaFoldDB" id="A0A2V4B8G9"/>
<dbReference type="Gene3D" id="1.10.3470.10">
    <property type="entry name" value="ABC transporter involved in vitamin B12 uptake, BtuC"/>
    <property type="match status" value="1"/>
</dbReference>
<name>A0A2V4B8G9_9PSEU</name>
<dbReference type="GO" id="GO:0033214">
    <property type="term" value="P:siderophore-iron import into cell"/>
    <property type="evidence" value="ECO:0007669"/>
    <property type="project" value="TreeGrafter"/>
</dbReference>
<keyword evidence="4" id="KW-1003">Cell membrane</keyword>
<protein>
    <submittedName>
        <fullName evidence="8">Uncharacterized protein</fullName>
    </submittedName>
</protein>
<evidence type="ECO:0000256" key="3">
    <source>
        <dbReference type="ARBA" id="ARBA00022448"/>
    </source>
</evidence>
<dbReference type="CDD" id="cd06550">
    <property type="entry name" value="TM_ABC_iron-siderophores_like"/>
    <property type="match status" value="1"/>
</dbReference>
<gene>
    <name evidence="8" type="ORF">BAY60_04080</name>
</gene>
<keyword evidence="3" id="KW-0813">Transport</keyword>
<evidence type="ECO:0000313" key="8">
    <source>
        <dbReference type="EMBL" id="PXY31558.1"/>
    </source>
</evidence>
<evidence type="ECO:0000256" key="5">
    <source>
        <dbReference type="ARBA" id="ARBA00022692"/>
    </source>
</evidence>
<comment type="similarity">
    <text evidence="2">Belongs to the binding-protein-dependent transport system permease family. FecCD subfamily.</text>
</comment>
<dbReference type="PANTHER" id="PTHR30472">
    <property type="entry name" value="FERRIC ENTEROBACTIN TRANSPORT SYSTEM PERMEASE PROTEIN"/>
    <property type="match status" value="1"/>
</dbReference>
<dbReference type="InterPro" id="IPR037294">
    <property type="entry name" value="ABC_BtuC-like"/>
</dbReference>
<keyword evidence="9" id="KW-1185">Reference proteome</keyword>
<evidence type="ECO:0000256" key="2">
    <source>
        <dbReference type="ARBA" id="ARBA00007935"/>
    </source>
</evidence>
<evidence type="ECO:0000256" key="7">
    <source>
        <dbReference type="ARBA" id="ARBA00023136"/>
    </source>
</evidence>
<dbReference type="PANTHER" id="PTHR30472:SF24">
    <property type="entry name" value="FERRIC ENTEROBACTIN TRANSPORT SYSTEM PERMEASE PROTEIN FEPG"/>
    <property type="match status" value="1"/>
</dbReference>
<keyword evidence="5" id="KW-0812">Transmembrane</keyword>
<dbReference type="EMBL" id="MASW01000001">
    <property type="protein sequence ID" value="PXY31558.1"/>
    <property type="molecule type" value="Genomic_DNA"/>
</dbReference>
<proteinExistence type="inferred from homology"/>
<comment type="subcellular location">
    <subcellularLocation>
        <location evidence="1">Cell membrane</location>
        <topology evidence="1">Multi-pass membrane protein</topology>
    </subcellularLocation>
</comment>
<dbReference type="GO" id="GO:0005886">
    <property type="term" value="C:plasma membrane"/>
    <property type="evidence" value="ECO:0007669"/>
    <property type="project" value="UniProtKB-SubCell"/>
</dbReference>
<accession>A0A2V4B8G9</accession>
<keyword evidence="7" id="KW-0472">Membrane</keyword>
<dbReference type="InterPro" id="IPR000522">
    <property type="entry name" value="ABC_transptr_permease_BtuC"/>
</dbReference>
<dbReference type="Proteomes" id="UP000249915">
    <property type="component" value="Unassembled WGS sequence"/>
</dbReference>
<evidence type="ECO:0000256" key="1">
    <source>
        <dbReference type="ARBA" id="ARBA00004651"/>
    </source>
</evidence>
<sequence length="333" mass="33880">MTRRVVAVVACLVLVAFGFAVLSIGTGDYALAPGEVLATLAGQGSKADYLIVTEQRLPRVLVAALVGVALALSGAVFQTLSRNPLGSPDIIGFTAGSATGGVATIIVFGAGTVTVALGAVVGGLLTALLVAALCGPRGLRSDRLVLIGVGVGTVLVGVNSYLLTRSTLEAASQAVTWQVGSLAGRDWGYVWPVAAVVCLLAPVLFGYARPLRMLEMGDETAIGIGVDVDRVRRVLFVLAVALTAVAVAAAGPIPFVALAAPQLVKRLTRQPGPNLLASAVMGALLVLAADYLGQRLLDASLLPVGVVTSALGGAYLAWFLLLGRRRPAALASR</sequence>
<dbReference type="Pfam" id="PF01032">
    <property type="entry name" value="FecCD"/>
    <property type="match status" value="1"/>
</dbReference>
<evidence type="ECO:0000256" key="4">
    <source>
        <dbReference type="ARBA" id="ARBA00022475"/>
    </source>
</evidence>
<evidence type="ECO:0000313" key="9">
    <source>
        <dbReference type="Proteomes" id="UP000249915"/>
    </source>
</evidence>